<evidence type="ECO:0000313" key="3">
    <source>
        <dbReference type="Proteomes" id="UP000254649"/>
    </source>
</evidence>
<sequence>MSDVAIIMPEIRALNEKGVMIDDLLGGTKTMRQAGKKYLYQFSLEEEEAYKNRLNRSTLYPALSETLYQMTGRVFFEPITTNDVHDKLKQDILPDVDLEGNNIDVFSSRWFNAGLTYGVAWCLVDYTRTENIRTIADEKAVNARPYFILIKPKNVLGFKTDKIKGKRQITQFRYMEEVAVDDGEFGSKIEKIIYVYEIGRMRKYKATEGQWTLIDDVQLLAQNRPLEVVPVVPFITKESNVFALGEPPLLELAYLNVKHWQSQSDQDNILNTARVPLLGIFSDTEVNKLQVGGSALHLPAGSQIAYIEHSGNAINAGQDSLKELESQMRVAGAKLLDKTVLAMTDSQAKEEQGKEISLLRLYANKFEDALDLALEYVGLWLGIDNVGKVEISGNIDDDLDPNASMDMVIKMQQAGTLSKQTVFNEAKRRGLISDNVEWEDEQARLNEEGVEYDLEFAGQAETKPE</sequence>
<dbReference type="OrthoDB" id="6668483at2"/>
<evidence type="ECO:0000313" key="2">
    <source>
        <dbReference type="EMBL" id="SUT93219.1"/>
    </source>
</evidence>
<name>A0A380TZ18_9PAST</name>
<dbReference type="EMBL" id="UFRQ01000003">
    <property type="protein sequence ID" value="SUT93219.1"/>
    <property type="molecule type" value="Genomic_DNA"/>
</dbReference>
<protein>
    <submittedName>
        <fullName evidence="2">Phage portal protein, SPP1 Gp6-like</fullName>
    </submittedName>
</protein>
<dbReference type="Pfam" id="PF13264">
    <property type="entry name" value="DUF4055"/>
    <property type="match status" value="1"/>
</dbReference>
<dbReference type="InterPro" id="IPR025129">
    <property type="entry name" value="DUF4055"/>
</dbReference>
<gene>
    <name evidence="2" type="ORF">NCTC10801_01927</name>
</gene>
<dbReference type="AlphaFoldDB" id="A0A380TZ18"/>
<evidence type="ECO:0000259" key="1">
    <source>
        <dbReference type="Pfam" id="PF13264"/>
    </source>
</evidence>
<keyword evidence="3" id="KW-1185">Reference proteome</keyword>
<reference evidence="2 3" key="1">
    <citation type="submission" date="2018-06" db="EMBL/GenBank/DDBJ databases">
        <authorList>
            <consortium name="Pathogen Informatics"/>
            <person name="Doyle S."/>
        </authorList>
    </citation>
    <scope>NUCLEOTIDE SEQUENCE [LARGE SCALE GENOMIC DNA]</scope>
    <source>
        <strain evidence="2 3">NCTC10801</strain>
    </source>
</reference>
<accession>A0A380TZ18</accession>
<dbReference type="Proteomes" id="UP000254649">
    <property type="component" value="Unassembled WGS sequence"/>
</dbReference>
<proteinExistence type="predicted"/>
<organism evidence="2 3">
    <name type="scientific">[Actinobacillus] rossii</name>
    <dbReference type="NCBI Taxonomy" id="123820"/>
    <lineage>
        <taxon>Bacteria</taxon>
        <taxon>Pseudomonadati</taxon>
        <taxon>Pseudomonadota</taxon>
        <taxon>Gammaproteobacteria</taxon>
        <taxon>Pasteurellales</taxon>
        <taxon>Pasteurellaceae</taxon>
    </lineage>
</organism>
<feature type="domain" description="DUF4055" evidence="1">
    <location>
        <begin position="248"/>
        <end position="380"/>
    </location>
</feature>